<evidence type="ECO:0000259" key="2">
    <source>
        <dbReference type="Pfam" id="PF02272"/>
    </source>
</evidence>
<evidence type="ECO:0000259" key="1">
    <source>
        <dbReference type="Pfam" id="PF01368"/>
    </source>
</evidence>
<dbReference type="SUPFAM" id="SSF64182">
    <property type="entry name" value="DHH phosphoesterases"/>
    <property type="match status" value="1"/>
</dbReference>
<dbReference type="EMBL" id="RLIH01000014">
    <property type="protein sequence ID" value="RVU54172.1"/>
    <property type="molecule type" value="Genomic_DNA"/>
</dbReference>
<dbReference type="RefSeq" id="WP_127725077.1">
    <property type="nucleotide sequence ID" value="NZ_RLIH01000014.1"/>
</dbReference>
<feature type="domain" description="DDH" evidence="1">
    <location>
        <begin position="15"/>
        <end position="156"/>
    </location>
</feature>
<dbReference type="InterPro" id="IPR003156">
    <property type="entry name" value="DHHA1_dom"/>
</dbReference>
<proteinExistence type="predicted"/>
<gene>
    <name evidence="3" type="ORF">EF514_08845</name>
</gene>
<dbReference type="OrthoDB" id="9803668at2"/>
<dbReference type="GO" id="GO:0003676">
    <property type="term" value="F:nucleic acid binding"/>
    <property type="evidence" value="ECO:0007669"/>
    <property type="project" value="InterPro"/>
</dbReference>
<name>A0A437S554_9FIRM</name>
<accession>A0A437S554</accession>
<dbReference type="Pfam" id="PF02272">
    <property type="entry name" value="DHHA1"/>
    <property type="match status" value="1"/>
</dbReference>
<evidence type="ECO:0000313" key="4">
    <source>
        <dbReference type="Proteomes" id="UP000288812"/>
    </source>
</evidence>
<dbReference type="Gene3D" id="3.10.310.30">
    <property type="match status" value="1"/>
</dbReference>
<dbReference type="Gene3D" id="3.90.1640.10">
    <property type="entry name" value="inorganic pyrophosphatase (n-terminal core)"/>
    <property type="match status" value="1"/>
</dbReference>
<dbReference type="Pfam" id="PF01368">
    <property type="entry name" value="DHH"/>
    <property type="match status" value="1"/>
</dbReference>
<feature type="domain" description="DHHA1" evidence="2">
    <location>
        <begin position="234"/>
        <end position="316"/>
    </location>
</feature>
<reference evidence="3 4" key="1">
    <citation type="submission" date="2018-11" db="EMBL/GenBank/DDBJ databases">
        <title>Genome sequencing and assembly of Anaerosphaera sp. nov., GS7-6-2.</title>
        <authorList>
            <person name="Rettenmaier R."/>
            <person name="Liebl W."/>
            <person name="Zverlov V."/>
        </authorList>
    </citation>
    <scope>NUCLEOTIDE SEQUENCE [LARGE SCALE GENOMIC DNA]</scope>
    <source>
        <strain evidence="3 4">GS7-6-2</strain>
    </source>
</reference>
<dbReference type="AlphaFoldDB" id="A0A437S554"/>
<evidence type="ECO:0000313" key="3">
    <source>
        <dbReference type="EMBL" id="RVU54172.1"/>
    </source>
</evidence>
<sequence length="319" mass="35438">MEINRLNNLINNANNIYLASHVNPDGDNIGSLLAMFKILKNLNKEVHLIINDEVPDSNKFLPNLEYAEKSENLDLKSDLFIALDCADLDRLGRVKDLFLDSETTINIDHHFSNTNFADLNIVNSKASATGELLYTIFENLKYPIDTEVATCLYTAIASDTGSFKYDSVTSYTFEVIAKLLTYGINKSEININLFQNRSLEKTKLLVKALNTLELFEENKIGVVTISDEIMLKLGAKISDADGIVEFIRDISGIEIAILLKEKKDNIRLSLRTKSFVNAINIASTFDGGGHIRAAGATIYLPLETAKEKVIKAAIGELNK</sequence>
<keyword evidence="4" id="KW-1185">Reference proteome</keyword>
<protein>
    <submittedName>
        <fullName evidence="3">Bifunctional oligoribonuclease/PAP phosphatase NrnA</fullName>
    </submittedName>
</protein>
<organism evidence="3 4">
    <name type="scientific">Anaerosphaera multitolerans</name>
    <dbReference type="NCBI Taxonomy" id="2487351"/>
    <lineage>
        <taxon>Bacteria</taxon>
        <taxon>Bacillati</taxon>
        <taxon>Bacillota</taxon>
        <taxon>Tissierellia</taxon>
        <taxon>Tissierellales</taxon>
        <taxon>Peptoniphilaceae</taxon>
        <taxon>Anaerosphaera</taxon>
    </lineage>
</organism>
<dbReference type="InterPro" id="IPR001667">
    <property type="entry name" value="DDH_dom"/>
</dbReference>
<dbReference type="Proteomes" id="UP000288812">
    <property type="component" value="Unassembled WGS sequence"/>
</dbReference>
<dbReference type="PANTHER" id="PTHR47618:SF1">
    <property type="entry name" value="BIFUNCTIONAL OLIGORIBONUCLEASE AND PAP PHOSPHATASE NRNA"/>
    <property type="match status" value="1"/>
</dbReference>
<dbReference type="InterPro" id="IPR038763">
    <property type="entry name" value="DHH_sf"/>
</dbReference>
<comment type="caution">
    <text evidence="3">The sequence shown here is derived from an EMBL/GenBank/DDBJ whole genome shotgun (WGS) entry which is preliminary data.</text>
</comment>
<dbReference type="PANTHER" id="PTHR47618">
    <property type="entry name" value="BIFUNCTIONAL OLIGORIBONUCLEASE AND PAP PHOSPHATASE NRNA"/>
    <property type="match status" value="1"/>
</dbReference>
<dbReference type="InterPro" id="IPR051319">
    <property type="entry name" value="Oligoribo/pAp-PDE_c-di-AMP_PDE"/>
</dbReference>